<keyword evidence="6 13" id="KW-0378">Hydrolase</keyword>
<keyword evidence="3 13" id="KW-0540">Nuclease</keyword>
<evidence type="ECO:0000256" key="11">
    <source>
        <dbReference type="ARBA" id="ARBA00023211"/>
    </source>
</evidence>
<evidence type="ECO:0000256" key="7">
    <source>
        <dbReference type="ARBA" id="ARBA00022842"/>
    </source>
</evidence>
<dbReference type="GO" id="GO:0046872">
    <property type="term" value="F:metal ion binding"/>
    <property type="evidence" value="ECO:0007669"/>
    <property type="project" value="UniProtKB-UniRule"/>
</dbReference>
<dbReference type="Proteomes" id="UP000266066">
    <property type="component" value="Unassembled WGS sequence"/>
</dbReference>
<gene>
    <name evidence="13 15" type="primary">cas9</name>
    <name evidence="15" type="ORF">DWY38_04910</name>
</gene>
<evidence type="ECO:0000256" key="12">
    <source>
        <dbReference type="ARBA" id="ARBA00046380"/>
    </source>
</evidence>
<dbReference type="InterPro" id="IPR003615">
    <property type="entry name" value="HNH_nuc"/>
</dbReference>
<evidence type="ECO:0000259" key="14">
    <source>
        <dbReference type="PROSITE" id="PS51749"/>
    </source>
</evidence>
<comment type="cofactor">
    <cofactor evidence="1">
        <name>Mg(2+)</name>
        <dbReference type="ChEBI" id="CHEBI:18420"/>
    </cofactor>
</comment>
<evidence type="ECO:0000256" key="3">
    <source>
        <dbReference type="ARBA" id="ARBA00022722"/>
    </source>
</evidence>
<accession>A0A395UZ50</accession>
<dbReference type="InterPro" id="IPR032239">
    <property type="entry name" value="Cas9-BH"/>
</dbReference>
<keyword evidence="4" id="KW-0479">Metal-binding</keyword>
<dbReference type="Pfam" id="PF13395">
    <property type="entry name" value="HNH_4"/>
    <property type="match status" value="1"/>
</dbReference>
<name>A0A395UZ50_9FIRM</name>
<evidence type="ECO:0000256" key="6">
    <source>
        <dbReference type="ARBA" id="ARBA00022801"/>
    </source>
</evidence>
<dbReference type="RefSeq" id="WP_118392051.1">
    <property type="nucleotide sequence ID" value="NZ_QRUJ01000004.1"/>
</dbReference>
<dbReference type="Pfam" id="PF22702">
    <property type="entry name" value="Cas9_RuvC"/>
    <property type="match status" value="1"/>
</dbReference>
<feature type="domain" description="HNH Cas9-type" evidence="14">
    <location>
        <begin position="789"/>
        <end position="948"/>
    </location>
</feature>
<evidence type="ECO:0000256" key="9">
    <source>
        <dbReference type="ARBA" id="ARBA00023118"/>
    </source>
</evidence>
<dbReference type="InterPro" id="IPR028629">
    <property type="entry name" value="Cas9"/>
</dbReference>
<evidence type="ECO:0000256" key="10">
    <source>
        <dbReference type="ARBA" id="ARBA00023125"/>
    </source>
</evidence>
<feature type="active site" description="Proton acceptor for HNH nuclease domain" evidence="13">
    <location>
        <position position="867"/>
    </location>
</feature>
<dbReference type="Pfam" id="PF16595">
    <property type="entry name" value="Cas9_PI"/>
    <property type="match status" value="1"/>
</dbReference>
<comment type="domain">
    <text evidence="13">Has 2 endonuclease domains. The discontinuous RuvC-like domain cleaves the target DNA noncomplementary to crRNA while the HNH nuclease domain cleaves the target DNA complementary to crRNA.</text>
</comment>
<comment type="similarity">
    <text evidence="13">Belongs to the CRISPR-associated Cas9 family.</text>
</comment>
<comment type="caution">
    <text evidence="15">The sequence shown here is derived from an EMBL/GenBank/DDBJ whole genome shotgun (WGS) entry which is preliminary data.</text>
</comment>
<evidence type="ECO:0000313" key="15">
    <source>
        <dbReference type="EMBL" id="RGR55472.1"/>
    </source>
</evidence>
<dbReference type="PROSITE" id="PS51749">
    <property type="entry name" value="HNH_CAS9"/>
    <property type="match status" value="1"/>
</dbReference>
<dbReference type="InterPro" id="IPR032237">
    <property type="entry name" value="Cas9_PI"/>
</dbReference>
<evidence type="ECO:0000256" key="8">
    <source>
        <dbReference type="ARBA" id="ARBA00022884"/>
    </source>
</evidence>
<dbReference type="GO" id="GO:0051607">
    <property type="term" value="P:defense response to virus"/>
    <property type="evidence" value="ECO:0007669"/>
    <property type="project" value="UniProtKB-UniRule"/>
</dbReference>
<dbReference type="HAMAP" id="MF_01480">
    <property type="entry name" value="Cas9"/>
    <property type="match status" value="1"/>
</dbReference>
<evidence type="ECO:0000256" key="2">
    <source>
        <dbReference type="ARBA" id="ARBA00005244"/>
    </source>
</evidence>
<evidence type="ECO:0000256" key="1">
    <source>
        <dbReference type="ARBA" id="ARBA00001946"/>
    </source>
</evidence>
<comment type="subunit">
    <text evidence="12 13">Monomer. Binds crRNA and tracrRNA.</text>
</comment>
<keyword evidence="5 13" id="KW-0255">Endonuclease</keyword>
<keyword evidence="10 13" id="KW-0238">DNA-binding</keyword>
<keyword evidence="9 13" id="KW-0051">Antiviral defense</keyword>
<dbReference type="GO" id="GO:0003723">
    <property type="term" value="F:RNA binding"/>
    <property type="evidence" value="ECO:0007669"/>
    <property type="project" value="UniProtKB-UniRule"/>
</dbReference>
<evidence type="ECO:0000256" key="13">
    <source>
        <dbReference type="HAMAP-Rule" id="MF_01480"/>
    </source>
</evidence>
<keyword evidence="7" id="KW-0460">Magnesium</keyword>
<dbReference type="GO" id="GO:0003677">
    <property type="term" value="F:DNA binding"/>
    <property type="evidence" value="ECO:0007669"/>
    <property type="project" value="UniProtKB-UniRule"/>
</dbReference>
<dbReference type="Pfam" id="PF16593">
    <property type="entry name" value="Cas9-BH"/>
    <property type="match status" value="1"/>
</dbReference>
<reference evidence="15 16" key="1">
    <citation type="submission" date="2018-08" db="EMBL/GenBank/DDBJ databases">
        <title>A genome reference for cultivated species of the human gut microbiota.</title>
        <authorList>
            <person name="Zou Y."/>
            <person name="Xue W."/>
            <person name="Luo G."/>
        </authorList>
    </citation>
    <scope>NUCLEOTIDE SEQUENCE [LARGE SCALE GENOMIC DNA]</scope>
    <source>
        <strain evidence="15 16">AF25-15</strain>
    </source>
</reference>
<organism evidence="15 16">
    <name type="scientific">Agathobacter rectalis</name>
    <dbReference type="NCBI Taxonomy" id="39491"/>
    <lineage>
        <taxon>Bacteria</taxon>
        <taxon>Bacillati</taxon>
        <taxon>Bacillota</taxon>
        <taxon>Clostridia</taxon>
        <taxon>Lachnospirales</taxon>
        <taxon>Lachnospiraceae</taxon>
        <taxon>Agathobacter</taxon>
    </lineage>
</organism>
<dbReference type="InterPro" id="IPR032240">
    <property type="entry name" value="Cas9_REC"/>
</dbReference>
<keyword evidence="8 13" id="KW-0694">RNA-binding</keyword>
<dbReference type="EC" id="3.1.-.-" evidence="13"/>
<comment type="function">
    <text evidence="13">CRISPR (clustered regularly interspaced short palindromic repeat) is an adaptive immune system that provides protection against mobile genetic elements (viruses, transposable elements and conjugative plasmids). CRISPR clusters contain spacers, sequences complementary to antecedent mobile elements, and target invading nucleic acids. CRISPR clusters are transcribed and processed into CRISPR RNA (crRNA). In type II CRISPR systems correct processing of pre-crRNA requires a trans-encoded small RNA (tracrRNA), endogenous ribonuclease 3 (rnc) and this protein. The tracrRNA serves as a guide for ribonuclease 3-aided processing of pre-crRNA. Subsequently Cas9/crRNA/tracrRNA endonucleolytically cleaves linear or circular dsDNA target complementary to the spacer; Cas9 is inactive in the absence of the 2 guide RNAs (gRNA). Cas9 recognizes the protospacer adjacent motif (PAM) in the CRISPR repeat sequences to help distinguish self versus nonself, as targets within the bacterial CRISPR locus do not have PAMs. PAM recognition is also required for catalytic activity.</text>
</comment>
<feature type="active site" description="For RuvC-like nuclease domain" evidence="13">
    <location>
        <position position="12"/>
    </location>
</feature>
<evidence type="ECO:0000256" key="5">
    <source>
        <dbReference type="ARBA" id="ARBA00022759"/>
    </source>
</evidence>
<proteinExistence type="inferred from homology"/>
<dbReference type="EMBL" id="QRUJ01000004">
    <property type="protein sequence ID" value="RGR55472.1"/>
    <property type="molecule type" value="Genomic_DNA"/>
</dbReference>
<evidence type="ECO:0000313" key="16">
    <source>
        <dbReference type="Proteomes" id="UP000266066"/>
    </source>
</evidence>
<comment type="similarity">
    <text evidence="2">Belongs to the CRISPR-associated protein Cas9 family. Subtype II-A subfamily.</text>
</comment>
<dbReference type="GO" id="GO:0004519">
    <property type="term" value="F:endonuclease activity"/>
    <property type="evidence" value="ECO:0007669"/>
    <property type="project" value="UniProtKB-UniRule"/>
</dbReference>
<dbReference type="GO" id="GO:0043571">
    <property type="term" value="P:maintenance of CRISPR repeat elements"/>
    <property type="evidence" value="ECO:0007669"/>
    <property type="project" value="UniProtKB-UniRule"/>
</dbReference>
<dbReference type="InterPro" id="IPR055228">
    <property type="entry name" value="Cas9_RuvC"/>
</dbReference>
<dbReference type="NCBIfam" id="TIGR01865">
    <property type="entry name" value="cas_Csn1"/>
    <property type="match status" value="1"/>
</dbReference>
<sequence length="1361" mass="158861">MKNEENIYLGLDIGTDSVGYAVTDDKYKIMKYHGNAAWGSTIFDAGALGADRRVFRSARRRLDRRQERIQLLQEIFANEIAKVDERFFIRLLESGLWRADAEDRYVFFNDKEYTDVQYMRDYPTIHHLICELIYNPNKHDVRLVYLACAWLVTHRGHFLSNINTENIADLVDIHNVYNGFMRFFEENEIICDWREVDVDELGKILAANIGINEKYRNLSTLLFATRKPDKKAKEGFPYSEDAIVRLMAGGTCKLKDIFIKEEYDEFGSITLGMDDEKMTEVMADIGDDFELIKALRSLYDWGILANILVNKNNSPLISKSKVKVYEQHREDLANLKYLVHKYIPYKYNEVFRELRSDNYVAYSYHYELKNDEKMGKKADLEKFSKFLLKILVGISVEEEDKVVYDNMIERLTLRLFLPKQKNTDNRVIPHQLYEYELKSILKNAKNYLPFLKVKDSDGISNEDKIISIFKFKVPYYVGPLNCNSQFAWIQRKADGKIFPWNFEDKVDFDASEQAFIQRMTNQCTYLPEESVLPKQSLYYQKFMVLNEINNIKIDGRKISVAMKQELYNEIFEKKKRVRKKDVVDFFVSNGYLEGGKEALISGLDEQIHTNLSSFHAFRRLLQNNILSVEDVESIIERASYSDDKGRVLLFLKNKYSFLTDEDIKYICKIKIKDFGRLSKKFLVDFEGMCKETREISTVLRLMWETNNNLMELLSDKYTFSNGIKENRKKYYTEQQKTLDARLDEMYISNSVKRTIFRTLSVVKDVTKAFGVPKKIFVEMTRTNNPDLKGKRTKTRQQRVLELYAKCDEEDVRELKHQMESLGEYVDNKLQSDKLFLYFIQFGKSAYSGKMIDLEKLMSGSKVYDIEHIYPQAYVKDDSIINNKVLVFSEENGAKQDIYPIKTEIRKQMSGIWAVWHHVGAVSDEKYKRLTRSTPFNDDEKYGFINRQLTETSQSTKAVAQILNEKYPETEIVYVKAGLVSDFRHEFGLYKCRSYNDLHHATDAYLNVVVGNVYNMKFNRKWFSVDSKYSIKTKTIFSHSLVCDGKTVWDKEKMLPMVLKNAKKNNAHFTKYQFMKTGGFFDQMPCKKAPGLVPRKKGLDTERYGGYNKSGIMFLLPMRYQIGKKSDIIILSVELLYGKKFLKDEVFAKKYAEERLQKIIGKKADEVFFPMGMKPWKINTVLSLDGFNVCITGIGGGGKCLSAQPIMQLSLPYELVKYLKKIEKFVEKNKNNANYIYDEQYDLVSADKNIKLYDVYLDKLENSIYNKRINSPEAILKNGREKFCELNVLEQSLTLINIQSIFGRMTGGCDLENIGGKKHSAATVNFSSNVSNWKKYYNDVRVVYQSPSGIWERRSQNILELL</sequence>
<dbReference type="GO" id="GO:0016787">
    <property type="term" value="F:hydrolase activity"/>
    <property type="evidence" value="ECO:0007669"/>
    <property type="project" value="UniProtKB-KW"/>
</dbReference>
<protein>
    <recommendedName>
        <fullName evidence="13">CRISPR-associated endonuclease Cas9</fullName>
        <ecNumber evidence="13">3.1.-.-</ecNumber>
    </recommendedName>
</protein>
<evidence type="ECO:0000256" key="4">
    <source>
        <dbReference type="ARBA" id="ARBA00022723"/>
    </source>
</evidence>
<comment type="caution">
    <text evidence="13">Lacks conserved residue(s) required for the propagation of feature annotation.</text>
</comment>
<dbReference type="InterPro" id="IPR033114">
    <property type="entry name" value="HNH_CAS9"/>
</dbReference>
<dbReference type="Pfam" id="PF16592">
    <property type="entry name" value="Cas9_REC"/>
    <property type="match status" value="1"/>
</dbReference>
<keyword evidence="11" id="KW-0464">Manganese</keyword>